<evidence type="ECO:0000256" key="2">
    <source>
        <dbReference type="ARBA" id="ARBA00022603"/>
    </source>
</evidence>
<organism evidence="10 11">
    <name type="scientific">candidate division TA06 bacterium</name>
    <dbReference type="NCBI Taxonomy" id="2250710"/>
    <lineage>
        <taxon>Bacteria</taxon>
        <taxon>Bacteria division TA06</taxon>
    </lineage>
</organism>
<comment type="catalytic activity">
    <reaction evidence="7">
        <text>a 2'-deoxyadenosine in DNA + S-adenosyl-L-methionine = an N(6)-methyl-2'-deoxyadenosine in DNA + S-adenosyl-L-homocysteine + H(+)</text>
        <dbReference type="Rhea" id="RHEA:15197"/>
        <dbReference type="Rhea" id="RHEA-COMP:12418"/>
        <dbReference type="Rhea" id="RHEA-COMP:12419"/>
        <dbReference type="ChEBI" id="CHEBI:15378"/>
        <dbReference type="ChEBI" id="CHEBI:57856"/>
        <dbReference type="ChEBI" id="CHEBI:59789"/>
        <dbReference type="ChEBI" id="CHEBI:90615"/>
        <dbReference type="ChEBI" id="CHEBI:90616"/>
        <dbReference type="EC" id="2.1.1.72"/>
    </reaction>
</comment>
<dbReference type="PROSITE" id="PS00092">
    <property type="entry name" value="N6_MTASE"/>
    <property type="match status" value="1"/>
</dbReference>
<feature type="domain" description="Type II methyltransferase M.TaqI-like" evidence="8">
    <location>
        <begin position="434"/>
        <end position="678"/>
    </location>
</feature>
<sequence length="969" mass="112795">MLKAELEKLVAQAQANNIHHMAEMQVQSSYVVKVLELLGWRDGDWQQGASQGVNTGNFPDIVLHDKSKDNMLVVECKDARKLDKLDGYYGSGKKRKTFEEQLYGYCRAEGVYWGVLTNFVEWRLYNVVHKDIYGKRYAFHSLLWPKADKRFYTDLLSDEGLAFLKLISREYVCHNKGKIDPNPLYYPKEIILADTKAKFFNKLTGWRETLRNHVNHKYKDKYNTDEIDLYTQRILDRLIFMDVCHDKGIINEDHLRAVLETKDNTYKELKNVFKQMEQKFNTELFTHQPIDDFALDNEVIAPIVRQVTDFDFKDISVHIIGEVYENYLGELLRKARKSDDLNVQVKTNRKSQGIYYTPDYIVDYIVKNTVGELLAKVRTTEEIKKIKVLDPACGSGSFLICAFDCFYKAYELAKNKGQTAAMRDFDITKAILQNNLFGVDLDERAVEITKLNLMLKALEGLNWRDLPGDKLLPNLSLNIREGNSLISGQMFEKKHEGELFPWYDAEPEIPKLIKLRNEFHRAKDEEDKENLLENIKVFESGLNRDLNENLRGYFKDVKDQKPFNYQVAFPEVFVGGGPSARSGQGFDAVIGNPPWIQSKFMDMPNKKYYEHRYSTARKQYDIFSCFVEKSNEVMKEHGKFGFIVPSRWIMNPDYIMLRKYLAHKVRITEIVDVGEKIFEGVKMPSLLLFFDKSIDEKNNIKNTFKVKYEIENKISIFKTNKLLQGNIAKDGQYLFSITQNNKLSSIFTKIEEASLNYGDFVTNARGVEIGKKSSIVFTEKKEGYVKFLVGGDMGRYYTDSCHYLKLGSRNIDYKQPESYVGEKIIIRKTGTGINATLDKDSYVIQVIYIFKNKQAIYDLKYYLGILNSKLMSKYYFAKYGEEKKIAFPHLRQTTVLQLPIRKIDFKNKKDKAMHDQLVVLVKEMLKQNKTPELRQRNKHDIAAIDRKIDELVYRLYGLNEAEKKVIEGN</sequence>
<comment type="caution">
    <text evidence="10">The sequence shown here is derived from an EMBL/GenBank/DDBJ whole genome shotgun (WGS) entry which is preliminary data.</text>
</comment>
<name>A0A933I918_UNCT6</name>
<feature type="domain" description="TaqI-like C-terminal specificity" evidence="9">
    <location>
        <begin position="786"/>
        <end position="900"/>
    </location>
</feature>
<keyword evidence="6" id="KW-0238">DNA-binding</keyword>
<gene>
    <name evidence="10" type="ORF">HY768_06380</name>
</gene>
<keyword evidence="4" id="KW-0949">S-adenosyl-L-methionine</keyword>
<proteinExistence type="predicted"/>
<dbReference type="SUPFAM" id="SSF53335">
    <property type="entry name" value="S-adenosyl-L-methionine-dependent methyltransferases"/>
    <property type="match status" value="1"/>
</dbReference>
<dbReference type="PRINTS" id="PR00507">
    <property type="entry name" value="N12N6MTFRASE"/>
</dbReference>
<dbReference type="Pfam" id="PF07669">
    <property type="entry name" value="Eco57I"/>
    <property type="match status" value="1"/>
</dbReference>
<dbReference type="InterPro" id="IPR050953">
    <property type="entry name" value="N4_N6_ade-DNA_methylase"/>
</dbReference>
<dbReference type="GO" id="GO:0003677">
    <property type="term" value="F:DNA binding"/>
    <property type="evidence" value="ECO:0007669"/>
    <property type="project" value="UniProtKB-KW"/>
</dbReference>
<evidence type="ECO:0000313" key="11">
    <source>
        <dbReference type="Proteomes" id="UP000736328"/>
    </source>
</evidence>
<keyword evidence="2 10" id="KW-0489">Methyltransferase</keyword>
<keyword evidence="3" id="KW-0808">Transferase</keyword>
<evidence type="ECO:0000259" key="8">
    <source>
        <dbReference type="Pfam" id="PF07669"/>
    </source>
</evidence>
<dbReference type="InterPro" id="IPR011639">
    <property type="entry name" value="MethylTrfase_TaqI-like_dom"/>
</dbReference>
<evidence type="ECO:0000256" key="5">
    <source>
        <dbReference type="ARBA" id="ARBA00022747"/>
    </source>
</evidence>
<dbReference type="Pfam" id="PF12950">
    <property type="entry name" value="TaqI_C"/>
    <property type="match status" value="1"/>
</dbReference>
<dbReference type="InterPro" id="IPR029063">
    <property type="entry name" value="SAM-dependent_MTases_sf"/>
</dbReference>
<dbReference type="Gene3D" id="3.90.220.10">
    <property type="entry name" value="Adenine-n6-DNA-methyltransferase Taqi, Chain A, domain 2"/>
    <property type="match status" value="1"/>
</dbReference>
<dbReference type="Proteomes" id="UP000736328">
    <property type="component" value="Unassembled WGS sequence"/>
</dbReference>
<dbReference type="EMBL" id="JACQXR010000084">
    <property type="protein sequence ID" value="MBI4726835.1"/>
    <property type="molecule type" value="Genomic_DNA"/>
</dbReference>
<protein>
    <recommendedName>
        <fullName evidence="1">site-specific DNA-methyltransferase (adenine-specific)</fullName>
        <ecNumber evidence="1">2.1.1.72</ecNumber>
    </recommendedName>
</protein>
<evidence type="ECO:0000256" key="6">
    <source>
        <dbReference type="ARBA" id="ARBA00023125"/>
    </source>
</evidence>
<accession>A0A933I918</accession>
<dbReference type="GO" id="GO:0032259">
    <property type="term" value="P:methylation"/>
    <property type="evidence" value="ECO:0007669"/>
    <property type="project" value="UniProtKB-KW"/>
</dbReference>
<evidence type="ECO:0000256" key="4">
    <source>
        <dbReference type="ARBA" id="ARBA00022691"/>
    </source>
</evidence>
<dbReference type="PANTHER" id="PTHR33841">
    <property type="entry name" value="DNA METHYLTRANSFERASE YEEA-RELATED"/>
    <property type="match status" value="1"/>
</dbReference>
<dbReference type="InterPro" id="IPR002052">
    <property type="entry name" value="DNA_methylase_N6_adenine_CS"/>
</dbReference>
<dbReference type="GO" id="GO:0009007">
    <property type="term" value="F:site-specific DNA-methyltransferase (adenine-specific) activity"/>
    <property type="evidence" value="ECO:0007669"/>
    <property type="project" value="UniProtKB-EC"/>
</dbReference>
<evidence type="ECO:0000256" key="1">
    <source>
        <dbReference type="ARBA" id="ARBA00011900"/>
    </source>
</evidence>
<evidence type="ECO:0000256" key="3">
    <source>
        <dbReference type="ARBA" id="ARBA00022679"/>
    </source>
</evidence>
<dbReference type="GO" id="GO:0009307">
    <property type="term" value="P:DNA restriction-modification system"/>
    <property type="evidence" value="ECO:0007669"/>
    <property type="project" value="UniProtKB-KW"/>
</dbReference>
<dbReference type="EC" id="2.1.1.72" evidence="1"/>
<evidence type="ECO:0000313" key="10">
    <source>
        <dbReference type="EMBL" id="MBI4726835.1"/>
    </source>
</evidence>
<keyword evidence="5" id="KW-0680">Restriction system</keyword>
<dbReference type="AlphaFoldDB" id="A0A933I918"/>
<reference evidence="10" key="1">
    <citation type="submission" date="2020-07" db="EMBL/GenBank/DDBJ databases">
        <title>Huge and variable diversity of episymbiotic CPR bacteria and DPANN archaea in groundwater ecosystems.</title>
        <authorList>
            <person name="He C.Y."/>
            <person name="Keren R."/>
            <person name="Whittaker M."/>
            <person name="Farag I.F."/>
            <person name="Doudna J."/>
            <person name="Cate J.H.D."/>
            <person name="Banfield J.F."/>
        </authorList>
    </citation>
    <scope>NUCLEOTIDE SEQUENCE</scope>
    <source>
        <strain evidence="10">NC_groundwater_1520_Pr4_B-0.1um_53_5</strain>
    </source>
</reference>
<dbReference type="InterPro" id="IPR023135">
    <property type="entry name" value="N6_DNA_MeTrfase_TaqI_C"/>
</dbReference>
<evidence type="ECO:0000256" key="7">
    <source>
        <dbReference type="ARBA" id="ARBA00047942"/>
    </source>
</evidence>
<evidence type="ECO:0000259" key="9">
    <source>
        <dbReference type="Pfam" id="PF12950"/>
    </source>
</evidence>
<dbReference type="InterPro" id="IPR025931">
    <property type="entry name" value="TaqI_C"/>
</dbReference>
<dbReference type="PANTHER" id="PTHR33841:SF1">
    <property type="entry name" value="DNA METHYLTRANSFERASE A"/>
    <property type="match status" value="1"/>
</dbReference>
<dbReference type="Gene3D" id="3.40.50.150">
    <property type="entry name" value="Vaccinia Virus protein VP39"/>
    <property type="match status" value="1"/>
</dbReference>